<evidence type="ECO:0000256" key="1">
    <source>
        <dbReference type="SAM" id="Phobius"/>
    </source>
</evidence>
<proteinExistence type="predicted"/>
<keyword evidence="1" id="KW-0812">Transmembrane</keyword>
<gene>
    <name evidence="2" type="ORF">FMM05_19910</name>
</gene>
<dbReference type="RefSeq" id="WP_143375184.1">
    <property type="nucleotide sequence ID" value="NZ_VJVZ01000018.1"/>
</dbReference>
<comment type="caution">
    <text evidence="2">The sequence shown here is derived from an EMBL/GenBank/DDBJ whole genome shotgun (WGS) entry which is preliminary data.</text>
</comment>
<dbReference type="EMBL" id="VJVZ01000018">
    <property type="protein sequence ID" value="TRW21524.1"/>
    <property type="molecule type" value="Genomic_DNA"/>
</dbReference>
<keyword evidence="3" id="KW-1185">Reference proteome</keyword>
<organism evidence="2 3">
    <name type="scientific">Flavobacterium zepuense</name>
    <dbReference type="NCBI Taxonomy" id="2593302"/>
    <lineage>
        <taxon>Bacteria</taxon>
        <taxon>Pseudomonadati</taxon>
        <taxon>Bacteroidota</taxon>
        <taxon>Flavobacteriia</taxon>
        <taxon>Flavobacteriales</taxon>
        <taxon>Flavobacteriaceae</taxon>
        <taxon>Flavobacterium</taxon>
    </lineage>
</organism>
<evidence type="ECO:0000313" key="3">
    <source>
        <dbReference type="Proteomes" id="UP000320643"/>
    </source>
</evidence>
<dbReference type="Pfam" id="PF14079">
    <property type="entry name" value="DUF4260"/>
    <property type="match status" value="1"/>
</dbReference>
<dbReference type="InterPro" id="IPR025356">
    <property type="entry name" value="DUF4260"/>
</dbReference>
<evidence type="ECO:0000313" key="2">
    <source>
        <dbReference type="EMBL" id="TRW21524.1"/>
    </source>
</evidence>
<feature type="transmembrane region" description="Helical" evidence="1">
    <location>
        <begin position="65"/>
        <end position="87"/>
    </location>
</feature>
<keyword evidence="1" id="KW-1133">Transmembrane helix</keyword>
<protein>
    <submittedName>
        <fullName evidence="2">DUF4260 family protein</fullName>
    </submittedName>
</protein>
<dbReference type="Proteomes" id="UP000320643">
    <property type="component" value="Unassembled WGS sequence"/>
</dbReference>
<accession>A0A552UTI8</accession>
<dbReference type="AlphaFoldDB" id="A0A552UTI8"/>
<keyword evidence="1" id="KW-0472">Membrane</keyword>
<feature type="transmembrane region" description="Helical" evidence="1">
    <location>
        <begin position="12"/>
        <end position="30"/>
    </location>
</feature>
<sequence length="116" mass="12937">MKTLIQLEEAAMLGLGIYLFSLLPFVWWWFPALLLAPDISMIGYAFGNKTGARAYNFAHLKGVAIALYIAGIYTNQPALQLAGVILFSHSSMDRLFGYGLKYERGFKFTHLGEIGK</sequence>
<name>A0A552UTI8_9FLAO</name>
<dbReference type="OrthoDB" id="9813911at2"/>
<reference evidence="2 3" key="1">
    <citation type="submission" date="2019-07" db="EMBL/GenBank/DDBJ databases">
        <title>Flavobacterium sp. nov., isolated from glacier ice.</title>
        <authorList>
            <person name="Liu Q."/>
            <person name="Xin Y.-H."/>
        </authorList>
    </citation>
    <scope>NUCLEOTIDE SEQUENCE [LARGE SCALE GENOMIC DNA]</scope>
    <source>
        <strain evidence="2 3">ZT4R6</strain>
    </source>
</reference>